<dbReference type="FunFam" id="1.10.10.60:FF:000017">
    <property type="entry name" value="Homeobox protein antennapedia"/>
    <property type="match status" value="1"/>
</dbReference>
<keyword evidence="3" id="KW-0217">Developmental protein</keyword>
<dbReference type="CDD" id="cd00086">
    <property type="entry name" value="homeodomain"/>
    <property type="match status" value="1"/>
</dbReference>
<keyword evidence="6 7" id="KW-0539">Nucleus</keyword>
<dbReference type="PANTHER" id="PTHR45659:SF4">
    <property type="entry name" value="HOMEOBOX PROTEIN ABDOMINAL-A"/>
    <property type="match status" value="1"/>
</dbReference>
<dbReference type="AlphaFoldDB" id="A0A7R9QFG1"/>
<dbReference type="InterPro" id="IPR009057">
    <property type="entry name" value="Homeodomain-like_sf"/>
</dbReference>
<dbReference type="GO" id="GO:0009952">
    <property type="term" value="P:anterior/posterior pattern specification"/>
    <property type="evidence" value="ECO:0007669"/>
    <property type="project" value="TreeGrafter"/>
</dbReference>
<dbReference type="Gene3D" id="1.10.10.60">
    <property type="entry name" value="Homeodomain-like"/>
    <property type="match status" value="1"/>
</dbReference>
<evidence type="ECO:0000313" key="12">
    <source>
        <dbReference type="Proteomes" id="UP000728032"/>
    </source>
</evidence>
<evidence type="ECO:0000256" key="6">
    <source>
        <dbReference type="ARBA" id="ARBA00023242"/>
    </source>
</evidence>
<feature type="region of interest" description="Disordered" evidence="9">
    <location>
        <begin position="84"/>
        <end position="113"/>
    </location>
</feature>
<comment type="subcellular location">
    <subcellularLocation>
        <location evidence="1 7 8">Nucleus</location>
    </subcellularLocation>
</comment>
<dbReference type="PROSITE" id="PS00027">
    <property type="entry name" value="HOMEOBOX_1"/>
    <property type="match status" value="1"/>
</dbReference>
<evidence type="ECO:0000256" key="1">
    <source>
        <dbReference type="ARBA" id="ARBA00004123"/>
    </source>
</evidence>
<dbReference type="SMART" id="SM00389">
    <property type="entry name" value="HOX"/>
    <property type="match status" value="1"/>
</dbReference>
<keyword evidence="5 7" id="KW-0371">Homeobox</keyword>
<dbReference type="PROSITE" id="PS50071">
    <property type="entry name" value="HOMEOBOX_2"/>
    <property type="match status" value="1"/>
</dbReference>
<evidence type="ECO:0000256" key="3">
    <source>
        <dbReference type="ARBA" id="ARBA00022473"/>
    </source>
</evidence>
<dbReference type="InterPro" id="IPR017970">
    <property type="entry name" value="Homeobox_CS"/>
</dbReference>
<proteinExistence type="inferred from homology"/>
<dbReference type="GO" id="GO:0000978">
    <property type="term" value="F:RNA polymerase II cis-regulatory region sequence-specific DNA binding"/>
    <property type="evidence" value="ECO:0007669"/>
    <property type="project" value="TreeGrafter"/>
</dbReference>
<evidence type="ECO:0000256" key="2">
    <source>
        <dbReference type="ARBA" id="ARBA00009107"/>
    </source>
</evidence>
<dbReference type="OrthoDB" id="6159439at2759"/>
<dbReference type="SUPFAM" id="SSF46689">
    <property type="entry name" value="Homeodomain-like"/>
    <property type="match status" value="1"/>
</dbReference>
<dbReference type="GO" id="GO:0005634">
    <property type="term" value="C:nucleus"/>
    <property type="evidence" value="ECO:0007669"/>
    <property type="project" value="UniProtKB-SubCell"/>
</dbReference>
<evidence type="ECO:0000259" key="10">
    <source>
        <dbReference type="PROSITE" id="PS50071"/>
    </source>
</evidence>
<reference evidence="11" key="1">
    <citation type="submission" date="2020-11" db="EMBL/GenBank/DDBJ databases">
        <authorList>
            <person name="Tran Van P."/>
        </authorList>
    </citation>
    <scope>NUCLEOTIDE SEQUENCE</scope>
</reference>
<dbReference type="Pfam" id="PF00046">
    <property type="entry name" value="Homeodomain"/>
    <property type="match status" value="1"/>
</dbReference>
<name>A0A7R9QFG1_9ACAR</name>
<dbReference type="InterPro" id="IPR050296">
    <property type="entry name" value="Antp_homeobox"/>
</dbReference>
<gene>
    <name evidence="11" type="ORF">ONB1V03_LOCUS4327</name>
</gene>
<evidence type="ECO:0000256" key="8">
    <source>
        <dbReference type="RuleBase" id="RU000682"/>
    </source>
</evidence>
<dbReference type="GO" id="GO:0000981">
    <property type="term" value="F:DNA-binding transcription factor activity, RNA polymerase II-specific"/>
    <property type="evidence" value="ECO:0007669"/>
    <property type="project" value="InterPro"/>
</dbReference>
<accession>A0A7R9QFG1</accession>
<protein>
    <recommendedName>
        <fullName evidence="10">Homeobox domain-containing protein</fullName>
    </recommendedName>
</protein>
<dbReference type="GO" id="GO:0000122">
    <property type="term" value="P:negative regulation of transcription by RNA polymerase II"/>
    <property type="evidence" value="ECO:0007669"/>
    <property type="project" value="TreeGrafter"/>
</dbReference>
<dbReference type="InterPro" id="IPR020479">
    <property type="entry name" value="HD_metazoa"/>
</dbReference>
<comment type="similarity">
    <text evidence="2">Belongs to the Antp homeobox family.</text>
</comment>
<organism evidence="11">
    <name type="scientific">Oppiella nova</name>
    <dbReference type="NCBI Taxonomy" id="334625"/>
    <lineage>
        <taxon>Eukaryota</taxon>
        <taxon>Metazoa</taxon>
        <taxon>Ecdysozoa</taxon>
        <taxon>Arthropoda</taxon>
        <taxon>Chelicerata</taxon>
        <taxon>Arachnida</taxon>
        <taxon>Acari</taxon>
        <taxon>Acariformes</taxon>
        <taxon>Sarcoptiformes</taxon>
        <taxon>Oribatida</taxon>
        <taxon>Brachypylina</taxon>
        <taxon>Oppioidea</taxon>
        <taxon>Oppiidae</taxon>
        <taxon>Oppiella</taxon>
    </lineage>
</organism>
<evidence type="ECO:0000313" key="11">
    <source>
        <dbReference type="EMBL" id="CAD7643795.1"/>
    </source>
</evidence>
<feature type="DNA-binding region" description="Homeobox" evidence="7">
    <location>
        <begin position="23"/>
        <end position="82"/>
    </location>
</feature>
<feature type="compositionally biased region" description="Basic and acidic residues" evidence="9">
    <location>
        <begin position="102"/>
        <end position="113"/>
    </location>
</feature>
<dbReference type="EMBL" id="OC916292">
    <property type="protein sequence ID" value="CAD7643795.1"/>
    <property type="molecule type" value="Genomic_DNA"/>
</dbReference>
<keyword evidence="4 7" id="KW-0238">DNA-binding</keyword>
<evidence type="ECO:0000256" key="7">
    <source>
        <dbReference type="PROSITE-ProRule" id="PRU00108"/>
    </source>
</evidence>
<dbReference type="InterPro" id="IPR001356">
    <property type="entry name" value="HD"/>
</dbReference>
<dbReference type="PRINTS" id="PR00024">
    <property type="entry name" value="HOMEOBOX"/>
</dbReference>
<evidence type="ECO:0000256" key="9">
    <source>
        <dbReference type="SAM" id="MobiDB-lite"/>
    </source>
</evidence>
<sequence length="113" mass="13602">MICTENYVNLYLEGPLLKVFEQRKRGRQTYTRYQTLELEKEFHFNRYLTRRRRIEIAHALCLTERQIKIWFQNRRMKWKKENKNKIDQGMPMGPGGGPCELTPHHDNGHRGGV</sequence>
<keyword evidence="12" id="KW-1185">Reference proteome</keyword>
<evidence type="ECO:0000256" key="5">
    <source>
        <dbReference type="ARBA" id="ARBA00023155"/>
    </source>
</evidence>
<evidence type="ECO:0000256" key="4">
    <source>
        <dbReference type="ARBA" id="ARBA00023125"/>
    </source>
</evidence>
<dbReference type="EMBL" id="CAJPVJ010001467">
    <property type="protein sequence ID" value="CAG2164778.1"/>
    <property type="molecule type" value="Genomic_DNA"/>
</dbReference>
<feature type="domain" description="Homeobox" evidence="10">
    <location>
        <begin position="21"/>
        <end position="81"/>
    </location>
</feature>
<dbReference type="Proteomes" id="UP000728032">
    <property type="component" value="Unassembled WGS sequence"/>
</dbReference>
<dbReference type="PANTHER" id="PTHR45659">
    <property type="entry name" value="HOMEOBOX PROTEIN HOX"/>
    <property type="match status" value="1"/>
</dbReference>